<dbReference type="AlphaFoldDB" id="A0A0S4JY27"/>
<evidence type="ECO:0000313" key="1">
    <source>
        <dbReference type="EMBL" id="CUG94045.1"/>
    </source>
</evidence>
<protein>
    <submittedName>
        <fullName evidence="1">Uncharacterized protein</fullName>
    </submittedName>
</protein>
<name>A0A0S4JY27_BODSA</name>
<evidence type="ECO:0000313" key="2">
    <source>
        <dbReference type="Proteomes" id="UP000051952"/>
    </source>
</evidence>
<gene>
    <name evidence="1" type="ORF">BSAL_46220</name>
</gene>
<proteinExistence type="predicted"/>
<dbReference type="EMBL" id="CYKH01002219">
    <property type="protein sequence ID" value="CUG94045.1"/>
    <property type="molecule type" value="Genomic_DNA"/>
</dbReference>
<reference evidence="2" key="1">
    <citation type="submission" date="2015-09" db="EMBL/GenBank/DDBJ databases">
        <authorList>
            <consortium name="Pathogen Informatics"/>
        </authorList>
    </citation>
    <scope>NUCLEOTIDE SEQUENCE [LARGE SCALE GENOMIC DNA]</scope>
    <source>
        <strain evidence="2">Lake Konstanz</strain>
    </source>
</reference>
<dbReference type="VEuPathDB" id="TriTrypDB:BSAL_46220"/>
<organism evidence="1 2">
    <name type="scientific">Bodo saltans</name>
    <name type="common">Flagellated protozoan</name>
    <dbReference type="NCBI Taxonomy" id="75058"/>
    <lineage>
        <taxon>Eukaryota</taxon>
        <taxon>Discoba</taxon>
        <taxon>Euglenozoa</taxon>
        <taxon>Kinetoplastea</taxon>
        <taxon>Metakinetoplastina</taxon>
        <taxon>Eubodonida</taxon>
        <taxon>Bodonidae</taxon>
        <taxon>Bodo</taxon>
    </lineage>
</organism>
<keyword evidence="2" id="KW-1185">Reference proteome</keyword>
<sequence length="82" mass="9600">MATPFFPSLCFFASRDAHWTEFRLQMTDAMNLSLRLQSRAGAMISGINIILKEHASKMAWVRYQRQQEYEHNQHMISVVLVI</sequence>
<accession>A0A0S4JY27</accession>
<dbReference type="Proteomes" id="UP000051952">
    <property type="component" value="Unassembled WGS sequence"/>
</dbReference>